<sequence length="339" mass="37553">MHLIRIGAIGGVEALTRKFGGNPIELIQRIGLSPSQFRDPNTFISLAKMAELVELCSIECKNPLFGLSLGLRQNPGVLMDLLVTASQEKTIHEAIENFSNHLYLHATGVHLDLITTGSETRIQFCFEITTPLGIEHMVQVGAGQLINFISSMVRDTDRRHLSLCLRQGAPHHASIPDGQCPYPVIFSSTFDGALICASVANQPPHLDEEILSRHFKEYLSYLKARYPGNLLSQMKEVIGRLLPSGECSVDQVAATLDLSPRSLQRMLLQENTSYGLQLQAVRCAIAKQHLEHGLLPITELALNLGYSDISVFSRHFKRWTGASPRAWRNAVKTSRSHQG</sequence>
<dbReference type="PANTHER" id="PTHR47894">
    <property type="entry name" value="HTH-TYPE TRANSCRIPTIONAL REGULATOR GADX"/>
    <property type="match status" value="1"/>
</dbReference>
<dbReference type="PROSITE" id="PS01124">
    <property type="entry name" value="HTH_ARAC_FAMILY_2"/>
    <property type="match status" value="1"/>
</dbReference>
<accession>A0A557SDC1</accession>
<keyword evidence="1" id="KW-0805">Transcription regulation</keyword>
<dbReference type="PANTHER" id="PTHR47894:SF4">
    <property type="entry name" value="HTH-TYPE TRANSCRIPTIONAL REGULATOR GADX"/>
    <property type="match status" value="1"/>
</dbReference>
<dbReference type="InterPro" id="IPR009057">
    <property type="entry name" value="Homeodomain-like_sf"/>
</dbReference>
<dbReference type="Gene3D" id="1.10.10.60">
    <property type="entry name" value="Homeodomain-like"/>
    <property type="match status" value="1"/>
</dbReference>
<dbReference type="Pfam" id="PF12833">
    <property type="entry name" value="HTH_18"/>
    <property type="match status" value="1"/>
</dbReference>
<evidence type="ECO:0000256" key="3">
    <source>
        <dbReference type="ARBA" id="ARBA00023163"/>
    </source>
</evidence>
<comment type="caution">
    <text evidence="5">The sequence shown here is derived from an EMBL/GenBank/DDBJ whole genome shotgun (WGS) entry which is preliminary data.</text>
</comment>
<dbReference type="PRINTS" id="PR00032">
    <property type="entry name" value="HTHARAC"/>
</dbReference>
<protein>
    <submittedName>
        <fullName evidence="5">AraC family transcriptional regulator</fullName>
    </submittedName>
</protein>
<reference evidence="5 6" key="1">
    <citation type="submission" date="2019-07" db="EMBL/GenBank/DDBJ databases">
        <title>The pathways for chlorine oxyanion respiration interact through the shared metabolite chlorate.</title>
        <authorList>
            <person name="Barnum T.P."/>
            <person name="Cheng Y."/>
            <person name="Hill K.A."/>
            <person name="Lucas L.N."/>
            <person name="Carlson H.K."/>
            <person name="Coates J.D."/>
        </authorList>
    </citation>
    <scope>NUCLEOTIDE SEQUENCE [LARGE SCALE GENOMIC DNA]</scope>
    <source>
        <strain evidence="5 6">SFB-1</strain>
    </source>
</reference>
<proteinExistence type="predicted"/>
<name>A0A557SDC1_9RHOO</name>
<organism evidence="5 6">
    <name type="scientific">Denitromonas halophila</name>
    <dbReference type="NCBI Taxonomy" id="1629404"/>
    <lineage>
        <taxon>Bacteria</taxon>
        <taxon>Pseudomonadati</taxon>
        <taxon>Pseudomonadota</taxon>
        <taxon>Betaproteobacteria</taxon>
        <taxon>Rhodocyclales</taxon>
        <taxon>Zoogloeaceae</taxon>
        <taxon>Denitromonas</taxon>
    </lineage>
</organism>
<dbReference type="GO" id="GO:0005829">
    <property type="term" value="C:cytosol"/>
    <property type="evidence" value="ECO:0007669"/>
    <property type="project" value="TreeGrafter"/>
</dbReference>
<evidence type="ECO:0000256" key="2">
    <source>
        <dbReference type="ARBA" id="ARBA00023125"/>
    </source>
</evidence>
<feature type="domain" description="HTH araC/xylS-type" evidence="4">
    <location>
        <begin position="232"/>
        <end position="330"/>
    </location>
</feature>
<dbReference type="SMART" id="SM00342">
    <property type="entry name" value="HTH_ARAC"/>
    <property type="match status" value="1"/>
</dbReference>
<dbReference type="Pfam" id="PF12625">
    <property type="entry name" value="Arabinose_bd"/>
    <property type="match status" value="1"/>
</dbReference>
<keyword evidence="3" id="KW-0804">Transcription</keyword>
<evidence type="ECO:0000313" key="5">
    <source>
        <dbReference type="EMBL" id="TVO75403.1"/>
    </source>
</evidence>
<dbReference type="EMBL" id="VMNI01000013">
    <property type="protein sequence ID" value="TVO75403.1"/>
    <property type="molecule type" value="Genomic_DNA"/>
</dbReference>
<keyword evidence="2" id="KW-0238">DNA-binding</keyword>
<evidence type="ECO:0000313" key="6">
    <source>
        <dbReference type="Proteomes" id="UP000318349"/>
    </source>
</evidence>
<dbReference type="InterPro" id="IPR018060">
    <property type="entry name" value="HTH_AraC"/>
</dbReference>
<dbReference type="GO" id="GO:0000976">
    <property type="term" value="F:transcription cis-regulatory region binding"/>
    <property type="evidence" value="ECO:0007669"/>
    <property type="project" value="TreeGrafter"/>
</dbReference>
<dbReference type="InterPro" id="IPR032687">
    <property type="entry name" value="AraC-type_N"/>
</dbReference>
<dbReference type="Proteomes" id="UP000318349">
    <property type="component" value="Unassembled WGS sequence"/>
</dbReference>
<dbReference type="AlphaFoldDB" id="A0A557SDC1"/>
<evidence type="ECO:0000256" key="1">
    <source>
        <dbReference type="ARBA" id="ARBA00023015"/>
    </source>
</evidence>
<dbReference type="SUPFAM" id="SSF46689">
    <property type="entry name" value="Homeodomain-like"/>
    <property type="match status" value="1"/>
</dbReference>
<gene>
    <name evidence="5" type="ORF">FHP89_13705</name>
</gene>
<evidence type="ECO:0000259" key="4">
    <source>
        <dbReference type="PROSITE" id="PS01124"/>
    </source>
</evidence>
<dbReference type="GO" id="GO:0003700">
    <property type="term" value="F:DNA-binding transcription factor activity"/>
    <property type="evidence" value="ECO:0007669"/>
    <property type="project" value="InterPro"/>
</dbReference>
<dbReference type="InterPro" id="IPR020449">
    <property type="entry name" value="Tscrpt_reg_AraC-type_HTH"/>
</dbReference>